<dbReference type="Proteomes" id="UP000682416">
    <property type="component" value="Chromosome"/>
</dbReference>
<evidence type="ECO:0000256" key="3">
    <source>
        <dbReference type="ARBA" id="ARBA00022692"/>
    </source>
</evidence>
<dbReference type="CDD" id="cd10334">
    <property type="entry name" value="SLC6sbd_u1"/>
    <property type="match status" value="1"/>
</dbReference>
<evidence type="ECO:0000313" key="10">
    <source>
        <dbReference type="Proteomes" id="UP000682416"/>
    </source>
</evidence>
<dbReference type="NCBIfam" id="NF037979">
    <property type="entry name" value="Na_transp"/>
    <property type="match status" value="1"/>
</dbReference>
<dbReference type="SUPFAM" id="SSF161070">
    <property type="entry name" value="SNF-like"/>
    <property type="match status" value="1"/>
</dbReference>
<dbReference type="InterPro" id="IPR037272">
    <property type="entry name" value="SNS_sf"/>
</dbReference>
<reference evidence="9" key="1">
    <citation type="submission" date="2021-05" db="EMBL/GenBank/DDBJ databases">
        <authorList>
            <person name="Kaiqin L."/>
            <person name="Jian G."/>
        </authorList>
    </citation>
    <scope>NUCLEOTIDE SEQUENCE</scope>
    <source>
        <strain evidence="9">HDS5</strain>
    </source>
</reference>
<keyword evidence="3 6" id="KW-0812">Transmembrane</keyword>
<feature type="transmembrane region" description="Helical" evidence="8">
    <location>
        <begin position="430"/>
        <end position="449"/>
    </location>
</feature>
<dbReference type="EMBL" id="CP074402">
    <property type="protein sequence ID" value="QVJ02972.1"/>
    <property type="molecule type" value="Genomic_DNA"/>
</dbReference>
<feature type="transmembrane region" description="Helical" evidence="8">
    <location>
        <begin position="44"/>
        <end position="66"/>
    </location>
</feature>
<dbReference type="GO" id="GO:0015293">
    <property type="term" value="F:symporter activity"/>
    <property type="evidence" value="ECO:0007669"/>
    <property type="project" value="UniProtKB-KW"/>
</dbReference>
<feature type="transmembrane region" description="Helical" evidence="8">
    <location>
        <begin position="182"/>
        <end position="210"/>
    </location>
</feature>
<accession>A0A975LD53</accession>
<evidence type="ECO:0000256" key="8">
    <source>
        <dbReference type="SAM" id="Phobius"/>
    </source>
</evidence>
<keyword evidence="5 8" id="KW-0472">Membrane</keyword>
<organism evidence="9 10">
    <name type="scientific">Nocardiopsis eucommiae</name>
    <dbReference type="NCBI Taxonomy" id="2831970"/>
    <lineage>
        <taxon>Bacteria</taxon>
        <taxon>Bacillati</taxon>
        <taxon>Actinomycetota</taxon>
        <taxon>Actinomycetes</taxon>
        <taxon>Streptosporangiales</taxon>
        <taxon>Nocardiopsidaceae</taxon>
        <taxon>Nocardiopsis</taxon>
    </lineage>
</organism>
<evidence type="ECO:0000313" key="9">
    <source>
        <dbReference type="EMBL" id="QVJ02972.1"/>
    </source>
</evidence>
<gene>
    <name evidence="9" type="ORF">KGD82_12965</name>
</gene>
<dbReference type="AlphaFoldDB" id="A0A975LD53"/>
<evidence type="ECO:0000256" key="4">
    <source>
        <dbReference type="ARBA" id="ARBA00022989"/>
    </source>
</evidence>
<feature type="transmembrane region" description="Helical" evidence="8">
    <location>
        <begin position="268"/>
        <end position="291"/>
    </location>
</feature>
<feature type="transmembrane region" description="Helical" evidence="8">
    <location>
        <begin position="359"/>
        <end position="377"/>
    </location>
</feature>
<evidence type="ECO:0000256" key="6">
    <source>
        <dbReference type="RuleBase" id="RU003732"/>
    </source>
</evidence>
<keyword evidence="2 6" id="KW-0813">Transport</keyword>
<sequence>MGQQPREQWGTRAGFLMAAIGSAIGLGNIWRFPYVAYENGGGAFLLPYLIAMLTAGIPLLILEYGIGHRYRSSAPLSYRRIFRPAEAIGWWQVAICFVVAVYYAVIIAWAIRFTWFSVNQAWGDDPDGFFFNDFLQMSPEPGVVSGFVSGVAWPLVAVWFVTLAVLIIGIRRGIEILNKITIPLLVVLFGLLVIQALTLDGAVVGLNAFFTPDWEAMLTGKVWIAAYGHVFFSLSIGFGIMVTYASYLRRKSDLTGSAMVAGFANSSFELLAGIGVFAALGFMATAAGTAVDEVATSGIGLAFIAFPQIISSLPFGGSLFGVLFFGCLVIAGLTSLISIVQVIVSAVQDRTGLGRTQTVLLVGGATALASILLFPTPEGLHFLDVFDHFINQYGIALAGLVLVIFVGWGVRKLPLFQSHVNAVSSIHLGLWWRVTLGGVTPVLLGIMMWDSLRTELATNYGGYPTGYLLAAGWGVAIGAIVFGVVMSCFPWKRADAIARHDAERVSDEDGTPAQLEAPNDIAPSGTAVPAFDKEKEEDR</sequence>
<feature type="region of interest" description="Disordered" evidence="7">
    <location>
        <begin position="502"/>
        <end position="539"/>
    </location>
</feature>
<comment type="similarity">
    <text evidence="6">Belongs to the sodium:neurotransmitter symporter (SNF) (TC 2.A.22) family.</text>
</comment>
<keyword evidence="4 8" id="KW-1133">Transmembrane helix</keyword>
<dbReference type="KEGG" id="nec:KGD82_12965"/>
<feature type="transmembrane region" description="Helical" evidence="8">
    <location>
        <begin position="151"/>
        <end position="170"/>
    </location>
</feature>
<comment type="subcellular location">
    <subcellularLocation>
        <location evidence="1">Membrane</location>
        <topology evidence="1">Multi-pass membrane protein</topology>
    </subcellularLocation>
</comment>
<keyword evidence="6" id="KW-0769">Symport</keyword>
<dbReference type="PANTHER" id="PTHR42948:SF1">
    <property type="entry name" value="TRANSPORTER"/>
    <property type="match status" value="1"/>
</dbReference>
<dbReference type="Pfam" id="PF00209">
    <property type="entry name" value="SNF"/>
    <property type="match status" value="2"/>
</dbReference>
<dbReference type="GO" id="GO:0016020">
    <property type="term" value="C:membrane"/>
    <property type="evidence" value="ECO:0007669"/>
    <property type="project" value="UniProtKB-SubCell"/>
</dbReference>
<evidence type="ECO:0000256" key="7">
    <source>
        <dbReference type="SAM" id="MobiDB-lite"/>
    </source>
</evidence>
<keyword evidence="10" id="KW-1185">Reference proteome</keyword>
<dbReference type="PANTHER" id="PTHR42948">
    <property type="entry name" value="TRANSPORTER"/>
    <property type="match status" value="1"/>
</dbReference>
<name>A0A975LD53_9ACTN</name>
<feature type="transmembrane region" description="Helical" evidence="8">
    <location>
        <begin position="12"/>
        <end position="32"/>
    </location>
</feature>
<feature type="transmembrane region" description="Helical" evidence="8">
    <location>
        <begin position="322"/>
        <end position="347"/>
    </location>
</feature>
<dbReference type="InterPro" id="IPR000175">
    <property type="entry name" value="Na/ntran_symport"/>
</dbReference>
<evidence type="ECO:0000256" key="1">
    <source>
        <dbReference type="ARBA" id="ARBA00004141"/>
    </source>
</evidence>
<dbReference type="PROSITE" id="PS50267">
    <property type="entry name" value="NA_NEUROTRAN_SYMP_3"/>
    <property type="match status" value="1"/>
</dbReference>
<feature type="transmembrane region" description="Helical" evidence="8">
    <location>
        <begin position="469"/>
        <end position="489"/>
    </location>
</feature>
<proteinExistence type="inferred from homology"/>
<feature type="transmembrane region" description="Helical" evidence="8">
    <location>
        <begin position="222"/>
        <end position="247"/>
    </location>
</feature>
<dbReference type="PRINTS" id="PR00176">
    <property type="entry name" value="NANEUSMPORT"/>
</dbReference>
<feature type="transmembrane region" description="Helical" evidence="8">
    <location>
        <begin position="87"/>
        <end position="111"/>
    </location>
</feature>
<feature type="transmembrane region" description="Helical" evidence="8">
    <location>
        <begin position="389"/>
        <end position="410"/>
    </location>
</feature>
<protein>
    <recommendedName>
        <fullName evidence="6">Transporter</fullName>
    </recommendedName>
</protein>
<dbReference type="PROSITE" id="PS00610">
    <property type="entry name" value="NA_NEUROTRAN_SYMP_1"/>
    <property type="match status" value="1"/>
</dbReference>
<evidence type="ECO:0000256" key="2">
    <source>
        <dbReference type="ARBA" id="ARBA00022448"/>
    </source>
</evidence>
<evidence type="ECO:0000256" key="5">
    <source>
        <dbReference type="ARBA" id="ARBA00023136"/>
    </source>
</evidence>